<accession>A0ABT5YR84</accession>
<dbReference type="SUPFAM" id="SSF56300">
    <property type="entry name" value="Metallo-dependent phosphatases"/>
    <property type="match status" value="1"/>
</dbReference>
<dbReference type="RefSeq" id="WP_275824133.1">
    <property type="nucleotide sequence ID" value="NZ_JARHUD010000012.1"/>
</dbReference>
<comment type="caution">
    <text evidence="1">The sequence shown here is derived from an EMBL/GenBank/DDBJ whole genome shotgun (WGS) entry which is preliminary data.</text>
</comment>
<gene>
    <name evidence="1" type="ORF">P2G67_15320</name>
</gene>
<dbReference type="EMBL" id="JARHUD010000012">
    <property type="protein sequence ID" value="MDF2097347.1"/>
    <property type="molecule type" value="Genomic_DNA"/>
</dbReference>
<protein>
    <recommendedName>
        <fullName evidence="3">Serine/threonine protein phosphatase</fullName>
    </recommendedName>
</protein>
<name>A0ABT5YR84_9PROT</name>
<sequence length="281" mass="30730">MDPLIGKQQDAAANMAASQIFATLTDDYQRVWAVASIHGEVGRLEALHAGLWDRLRPGDRLVYLGNAIGRGPDSCATIDELLSFRRAFMTLQPEEAPQVVFLRGAQEEMWQKLLQLQFATDPPGVLEWMLQQGVAETLAAYGFDMEEARRAASSGAVGVTRWTQALRQRIQAAPGHYAFMGEIRRAALTDDGALLFVNAGLDPSRPLETQRDSFWWSSAAFARMSEPYGSYHRVVRGFDPRHPGVEIGDFTATLDAGCGFGGTLLAACVLPDGTIEEALEA</sequence>
<dbReference type="Gene3D" id="3.60.21.10">
    <property type="match status" value="1"/>
</dbReference>
<dbReference type="InterPro" id="IPR029052">
    <property type="entry name" value="Metallo-depent_PP-like"/>
</dbReference>
<proteinExistence type="predicted"/>
<reference evidence="1 2" key="1">
    <citation type="submission" date="2023-03" db="EMBL/GenBank/DDBJ databases">
        <title>Fodinicurvata sp. CAU 1616 isolated from sea sendiment.</title>
        <authorList>
            <person name="Kim W."/>
        </authorList>
    </citation>
    <scope>NUCLEOTIDE SEQUENCE [LARGE SCALE GENOMIC DNA]</scope>
    <source>
        <strain evidence="1 2">CAU 1616</strain>
    </source>
</reference>
<keyword evidence="2" id="KW-1185">Reference proteome</keyword>
<dbReference type="Proteomes" id="UP001215503">
    <property type="component" value="Unassembled WGS sequence"/>
</dbReference>
<evidence type="ECO:0000313" key="1">
    <source>
        <dbReference type="EMBL" id="MDF2097347.1"/>
    </source>
</evidence>
<evidence type="ECO:0008006" key="3">
    <source>
        <dbReference type="Google" id="ProtNLM"/>
    </source>
</evidence>
<organism evidence="1 2">
    <name type="scientific">Aquibaculum arenosum</name>
    <dbReference type="NCBI Taxonomy" id="3032591"/>
    <lineage>
        <taxon>Bacteria</taxon>
        <taxon>Pseudomonadati</taxon>
        <taxon>Pseudomonadota</taxon>
        <taxon>Alphaproteobacteria</taxon>
        <taxon>Rhodospirillales</taxon>
        <taxon>Rhodovibrionaceae</taxon>
        <taxon>Aquibaculum</taxon>
    </lineage>
</organism>
<evidence type="ECO:0000313" key="2">
    <source>
        <dbReference type="Proteomes" id="UP001215503"/>
    </source>
</evidence>